<keyword evidence="4 7" id="KW-0378">Hydrolase</keyword>
<comment type="function">
    <text evidence="7">Catalyzes the hydrolysis of inorganic pyrophosphate (PPi) forming two phosphate ions.</text>
</comment>
<dbReference type="AlphaFoldDB" id="A0A0P9F3Z2"/>
<keyword evidence="5 7" id="KW-0460">Magnesium</keyword>
<feature type="binding site" evidence="7">
    <location>
        <position position="140"/>
    </location>
    <ligand>
        <name>substrate</name>
    </ligand>
</feature>
<dbReference type="GO" id="GO:0005737">
    <property type="term" value="C:cytoplasm"/>
    <property type="evidence" value="ECO:0007669"/>
    <property type="project" value="UniProtKB-SubCell"/>
</dbReference>
<comment type="subcellular location">
    <subcellularLocation>
        <location evidence="7">Cytoplasm</location>
    </subcellularLocation>
</comment>
<dbReference type="Pfam" id="PF00719">
    <property type="entry name" value="Pyrophosphatase"/>
    <property type="match status" value="1"/>
</dbReference>
<comment type="subunit">
    <text evidence="7">Homohexamer.</text>
</comment>
<dbReference type="Gene3D" id="3.90.80.10">
    <property type="entry name" value="Inorganic pyrophosphatase"/>
    <property type="match status" value="1"/>
</dbReference>
<comment type="caution">
    <text evidence="8">The sequence shown here is derived from an EMBL/GenBank/DDBJ whole genome shotgun (WGS) entry which is preliminary data.</text>
</comment>
<feature type="binding site" evidence="7">
    <location>
        <position position="30"/>
    </location>
    <ligand>
        <name>substrate</name>
    </ligand>
</feature>
<evidence type="ECO:0000256" key="3">
    <source>
        <dbReference type="ARBA" id="ARBA00022723"/>
    </source>
</evidence>
<evidence type="ECO:0000256" key="2">
    <source>
        <dbReference type="ARBA" id="ARBA00022490"/>
    </source>
</evidence>
<dbReference type="FunFam" id="3.90.80.10:FF:000003">
    <property type="entry name" value="Inorganic pyrophosphatase"/>
    <property type="match status" value="1"/>
</dbReference>
<feature type="binding site" evidence="7">
    <location>
        <position position="66"/>
    </location>
    <ligand>
        <name>Mg(2+)</name>
        <dbReference type="ChEBI" id="CHEBI:18420"/>
        <label>1</label>
    </ligand>
</feature>
<dbReference type="GO" id="GO:0006796">
    <property type="term" value="P:phosphate-containing compound metabolic process"/>
    <property type="evidence" value="ECO:0007669"/>
    <property type="project" value="InterPro"/>
</dbReference>
<feature type="binding site" evidence="7">
    <location>
        <position position="56"/>
    </location>
    <ligand>
        <name>substrate</name>
    </ligand>
</feature>
<evidence type="ECO:0000256" key="5">
    <source>
        <dbReference type="ARBA" id="ARBA00022842"/>
    </source>
</evidence>
<name>A0A0P9F3Z2_9CHLR</name>
<feature type="binding site" evidence="7">
    <location>
        <position position="71"/>
    </location>
    <ligand>
        <name>Mg(2+)</name>
        <dbReference type="ChEBI" id="CHEBI:18420"/>
        <label>1</label>
    </ligand>
</feature>
<comment type="similarity">
    <text evidence="7">Belongs to the PPase family.</text>
</comment>
<feature type="binding site" evidence="7">
    <location>
        <position position="71"/>
    </location>
    <ligand>
        <name>Mg(2+)</name>
        <dbReference type="ChEBI" id="CHEBI:18420"/>
        <label>2</label>
    </ligand>
</feature>
<sequence>MNLWHDLEPGPSVPDVIHVIVEIPKGSRNKYEYHKQTGAFKLDRVLYSPVHYPGDYGFIPQTYYDDGDPLDVLVVTNLPTFTGCIVEARPVGLFRMKDKGEADDKVLAVLHYDPFFTDVTDFSDLPAHYLKEVEHFFTVYKDLEGARVEPLGWDNAATAKERIHFSVNHYWDMRAGRLPKRA</sequence>
<dbReference type="Proteomes" id="UP000050509">
    <property type="component" value="Unassembled WGS sequence"/>
</dbReference>
<evidence type="ECO:0000256" key="6">
    <source>
        <dbReference type="ARBA" id="ARBA00047820"/>
    </source>
</evidence>
<dbReference type="InterPro" id="IPR008162">
    <property type="entry name" value="Pyrophosphatase"/>
</dbReference>
<comment type="catalytic activity">
    <reaction evidence="6 7">
        <text>diphosphate + H2O = 2 phosphate + H(+)</text>
        <dbReference type="Rhea" id="RHEA:24576"/>
        <dbReference type="ChEBI" id="CHEBI:15377"/>
        <dbReference type="ChEBI" id="CHEBI:15378"/>
        <dbReference type="ChEBI" id="CHEBI:33019"/>
        <dbReference type="ChEBI" id="CHEBI:43474"/>
        <dbReference type="EC" id="3.6.1.1"/>
    </reaction>
</comment>
<dbReference type="CDD" id="cd00412">
    <property type="entry name" value="pyrophosphatase"/>
    <property type="match status" value="1"/>
</dbReference>
<gene>
    <name evidence="7" type="primary">ppa</name>
    <name evidence="8" type="ORF">SE17_22450</name>
</gene>
<keyword evidence="2 7" id="KW-0963">Cytoplasm</keyword>
<dbReference type="GO" id="GO:0004427">
    <property type="term" value="F:inorganic diphosphate phosphatase activity"/>
    <property type="evidence" value="ECO:0007669"/>
    <property type="project" value="UniProtKB-UniRule"/>
</dbReference>
<dbReference type="EMBL" id="LJCR01001012">
    <property type="protein sequence ID" value="KPV51223.1"/>
    <property type="molecule type" value="Genomic_DNA"/>
</dbReference>
<dbReference type="HAMAP" id="MF_00209">
    <property type="entry name" value="Inorganic_PPase"/>
    <property type="match status" value="1"/>
</dbReference>
<reference evidence="8 9" key="1">
    <citation type="submission" date="2015-09" db="EMBL/GenBank/DDBJ databases">
        <title>Draft genome sequence of Kouleothrix aurantiaca JCM 19913.</title>
        <authorList>
            <person name="Hemp J."/>
        </authorList>
    </citation>
    <scope>NUCLEOTIDE SEQUENCE [LARGE SCALE GENOMIC DNA]</scope>
    <source>
        <strain evidence="8 9">COM-B</strain>
    </source>
</reference>
<evidence type="ECO:0000313" key="8">
    <source>
        <dbReference type="EMBL" id="KPV51223.1"/>
    </source>
</evidence>
<organism evidence="8 9">
    <name type="scientific">Kouleothrix aurantiaca</name>
    <dbReference type="NCBI Taxonomy" id="186479"/>
    <lineage>
        <taxon>Bacteria</taxon>
        <taxon>Bacillati</taxon>
        <taxon>Chloroflexota</taxon>
        <taxon>Chloroflexia</taxon>
        <taxon>Chloroflexales</taxon>
        <taxon>Roseiflexineae</taxon>
        <taxon>Roseiflexaceae</taxon>
        <taxon>Kouleothrix</taxon>
    </lineage>
</organism>
<comment type="cofactor">
    <cofactor evidence="1 7">
        <name>Mg(2+)</name>
        <dbReference type="ChEBI" id="CHEBI:18420"/>
    </cofactor>
</comment>
<dbReference type="InterPro" id="IPR036649">
    <property type="entry name" value="Pyrophosphatase_sf"/>
</dbReference>
<feature type="binding site" evidence="7">
    <location>
        <position position="44"/>
    </location>
    <ligand>
        <name>substrate</name>
    </ligand>
</feature>
<evidence type="ECO:0000256" key="7">
    <source>
        <dbReference type="HAMAP-Rule" id="MF_00209"/>
    </source>
</evidence>
<accession>A0A0P9F3Z2</accession>
<keyword evidence="3 7" id="KW-0479">Metal-binding</keyword>
<evidence type="ECO:0000256" key="4">
    <source>
        <dbReference type="ARBA" id="ARBA00022801"/>
    </source>
</evidence>
<dbReference type="GO" id="GO:0000287">
    <property type="term" value="F:magnesium ion binding"/>
    <property type="evidence" value="ECO:0007669"/>
    <property type="project" value="UniProtKB-UniRule"/>
</dbReference>
<dbReference type="PROSITE" id="PS00387">
    <property type="entry name" value="PPASE"/>
    <property type="match status" value="1"/>
</dbReference>
<evidence type="ECO:0000313" key="9">
    <source>
        <dbReference type="Proteomes" id="UP000050509"/>
    </source>
</evidence>
<feature type="binding site" evidence="7">
    <location>
        <position position="103"/>
    </location>
    <ligand>
        <name>Mg(2+)</name>
        <dbReference type="ChEBI" id="CHEBI:18420"/>
        <label>1</label>
    </ligand>
</feature>
<keyword evidence="9" id="KW-1185">Reference proteome</keyword>
<dbReference type="SUPFAM" id="SSF50324">
    <property type="entry name" value="Inorganic pyrophosphatase"/>
    <property type="match status" value="1"/>
</dbReference>
<dbReference type="EC" id="3.6.1.1" evidence="7"/>
<dbReference type="PANTHER" id="PTHR10286">
    <property type="entry name" value="INORGANIC PYROPHOSPHATASE"/>
    <property type="match status" value="1"/>
</dbReference>
<proteinExistence type="inferred from homology"/>
<dbReference type="PATRIC" id="fig|186479.3.peg.105"/>
<protein>
    <recommendedName>
        <fullName evidence="7">Inorganic pyrophosphatase</fullName>
        <ecNumber evidence="7">3.6.1.1</ecNumber>
    </recommendedName>
    <alternativeName>
        <fullName evidence="7">Pyrophosphate phospho-hydrolase</fullName>
        <shortName evidence="7">PPase</shortName>
    </alternativeName>
</protein>
<evidence type="ECO:0000256" key="1">
    <source>
        <dbReference type="ARBA" id="ARBA00001946"/>
    </source>
</evidence>